<dbReference type="Proteomes" id="UP001046870">
    <property type="component" value="Chromosome 13"/>
</dbReference>
<dbReference type="OrthoDB" id="5981545at2759"/>
<gene>
    <name evidence="4" type="ORF">MATL_G00158570</name>
</gene>
<evidence type="ECO:0000313" key="5">
    <source>
        <dbReference type="Proteomes" id="UP001046870"/>
    </source>
</evidence>
<feature type="compositionally biased region" description="Basic residues" evidence="2">
    <location>
        <begin position="605"/>
        <end position="621"/>
    </location>
</feature>
<keyword evidence="1" id="KW-0863">Zinc-finger</keyword>
<dbReference type="PANTHER" id="PTHR16116">
    <property type="entry name" value="ZINC FINGER PROTEIN 839"/>
    <property type="match status" value="1"/>
</dbReference>
<dbReference type="InterPro" id="IPR013087">
    <property type="entry name" value="Znf_C2H2_type"/>
</dbReference>
<feature type="compositionally biased region" description="Basic and acidic residues" evidence="2">
    <location>
        <begin position="411"/>
        <end position="420"/>
    </location>
</feature>
<name>A0A9D3T7U2_MEGAT</name>
<evidence type="ECO:0000256" key="1">
    <source>
        <dbReference type="PROSITE-ProRule" id="PRU00042"/>
    </source>
</evidence>
<feature type="compositionally biased region" description="Polar residues" evidence="2">
    <location>
        <begin position="536"/>
        <end position="557"/>
    </location>
</feature>
<dbReference type="AlphaFoldDB" id="A0A9D3T7U2"/>
<dbReference type="InterPro" id="IPR031885">
    <property type="entry name" value="DUF4764"/>
</dbReference>
<feature type="compositionally biased region" description="Acidic residues" evidence="2">
    <location>
        <begin position="463"/>
        <end position="477"/>
    </location>
</feature>
<protein>
    <recommendedName>
        <fullName evidence="3">C2H2-type domain-containing protein</fullName>
    </recommendedName>
</protein>
<dbReference type="EMBL" id="JAFDVH010000013">
    <property type="protein sequence ID" value="KAG7465892.1"/>
    <property type="molecule type" value="Genomic_DNA"/>
</dbReference>
<evidence type="ECO:0000256" key="2">
    <source>
        <dbReference type="SAM" id="MobiDB-lite"/>
    </source>
</evidence>
<organism evidence="4 5">
    <name type="scientific">Megalops atlanticus</name>
    <name type="common">Tarpon</name>
    <name type="synonym">Clupea gigantea</name>
    <dbReference type="NCBI Taxonomy" id="7932"/>
    <lineage>
        <taxon>Eukaryota</taxon>
        <taxon>Metazoa</taxon>
        <taxon>Chordata</taxon>
        <taxon>Craniata</taxon>
        <taxon>Vertebrata</taxon>
        <taxon>Euteleostomi</taxon>
        <taxon>Actinopterygii</taxon>
        <taxon>Neopterygii</taxon>
        <taxon>Teleostei</taxon>
        <taxon>Elopiformes</taxon>
        <taxon>Megalopidae</taxon>
        <taxon>Megalops</taxon>
    </lineage>
</organism>
<feature type="region of interest" description="Disordered" evidence="2">
    <location>
        <begin position="1"/>
        <end position="21"/>
    </location>
</feature>
<feature type="compositionally biased region" description="Basic residues" evidence="2">
    <location>
        <begin position="421"/>
        <end position="445"/>
    </location>
</feature>
<dbReference type="PROSITE" id="PS50157">
    <property type="entry name" value="ZINC_FINGER_C2H2_2"/>
    <property type="match status" value="1"/>
</dbReference>
<feature type="compositionally biased region" description="Low complexity" evidence="2">
    <location>
        <begin position="558"/>
        <end position="572"/>
    </location>
</feature>
<proteinExistence type="predicted"/>
<sequence>MAEKEDESNMTSGAEESDCYSGAQLPAGLELTCGENPVVSPHVSENKHGANGHCEELSIRDAAETPVISEYLHGTAQEGTVLGKSCPVVSPFTDEGLLTERNIITSFVETPGVETVTTTDFSAATSEVVESAPPTMTIIYVQPDGSFVEGTGLTAEEQQQLVEQLAKQQLVEVSENEAARIFEQQRQPFFVGGALAPNALQQVIEQVARSQQSVTQAEVHNVTLPVQRMEPEQTAPEPPPTCISLQPGCLLAAGTQLDAAVRSQPLTIVQNASQQLQNVAKQVALQQSQSQNGTRLIQKKQLETIRIQVQVPKERPTPPRIVLQQKAPAVPAQPKVSVQPGGVSVATPQIIGGQQHYVLHNPGNPPIQLLLQRTAPGGNTFVPLLQRLPAPTPVNGKAVWPAPAPPPAPPTEKKERQREKNRVKRPQRVKTRSGRVSRPPKHKVKDYKFIKREDLVDGHPSDSDDYSEISEEEEDGEESKNNLAMANFYLNPKAFKCKSCDKAYVGHGGLSRHYRLNPTHGEQGTDPLPGAPAESTDPSAPQTADRAPTSTSQTLPNPAQAVPTATSAAAPQLTAEGQKADPDPTCTSPALPSGPGRPKGPGRPGRPRAARHPARRGRPGRPPKNPGPASLEQQAQRRRARLKEVLQQCDDEELMEMVLPRLARVVTLWEFLLMKVEKGRPSRPQFSDVYREFEQLHTQVKKMAHEHFSAPHGPASVTELDAREPQVFQSLGLEDLMTKSKTLCSDPSLQKAADVVQHTLLTKRVGQHEDCKTLPPAKRFKLENATGETNGIELSQNGTKVAEGGHLLTEPPGGGADLGSSEAQAPVLAGEVPMKSQAPPLAPPVQLELHPQPQVVFTTLETDITPEELVQEHLSNSTERAEPTGVVHVAGEGAGSTCGLLETAQESRGAAEEPAEVMNDSDIADQMQQLEQALSSDAVPLEHSDRTNSQQPMEAVNSGLEQALSLGGAVQFQLAEGSQEEGQEQIFIQTEDGLIVHQATPERIVIVTAPDGTTMHIRAPEGVPLETVHALLGIETEGSHTEGMLVAETHP</sequence>
<evidence type="ECO:0000313" key="4">
    <source>
        <dbReference type="EMBL" id="KAG7465892.1"/>
    </source>
</evidence>
<accession>A0A9D3T7U2</accession>
<keyword evidence="1" id="KW-0479">Metal-binding</keyword>
<comment type="caution">
    <text evidence="4">The sequence shown here is derived from an EMBL/GenBank/DDBJ whole genome shotgun (WGS) entry which is preliminary data.</text>
</comment>
<keyword evidence="5" id="KW-1185">Reference proteome</keyword>
<feature type="compositionally biased region" description="Basic and acidic residues" evidence="2">
    <location>
        <begin position="446"/>
        <end position="462"/>
    </location>
</feature>
<dbReference type="GO" id="GO:0008270">
    <property type="term" value="F:zinc ion binding"/>
    <property type="evidence" value="ECO:0007669"/>
    <property type="project" value="UniProtKB-KW"/>
</dbReference>
<dbReference type="PANTHER" id="PTHR16116:SF5">
    <property type="entry name" value="ZINC FINGER PROTEIN 839"/>
    <property type="match status" value="1"/>
</dbReference>
<feature type="region of interest" description="Disordered" evidence="2">
    <location>
        <begin position="393"/>
        <end position="480"/>
    </location>
</feature>
<dbReference type="InterPro" id="IPR039946">
    <property type="entry name" value="ZN839"/>
</dbReference>
<keyword evidence="1" id="KW-0862">Zinc</keyword>
<feature type="domain" description="C2H2-type" evidence="3">
    <location>
        <begin position="495"/>
        <end position="525"/>
    </location>
</feature>
<evidence type="ECO:0000259" key="3">
    <source>
        <dbReference type="PROSITE" id="PS50157"/>
    </source>
</evidence>
<reference evidence="4" key="1">
    <citation type="submission" date="2021-01" db="EMBL/GenBank/DDBJ databases">
        <authorList>
            <person name="Zahm M."/>
            <person name="Roques C."/>
            <person name="Cabau C."/>
            <person name="Klopp C."/>
            <person name="Donnadieu C."/>
            <person name="Jouanno E."/>
            <person name="Lampietro C."/>
            <person name="Louis A."/>
            <person name="Herpin A."/>
            <person name="Echchiki A."/>
            <person name="Berthelot C."/>
            <person name="Parey E."/>
            <person name="Roest-Crollius H."/>
            <person name="Braasch I."/>
            <person name="Postlethwait J."/>
            <person name="Bobe J."/>
            <person name="Montfort J."/>
            <person name="Bouchez O."/>
            <person name="Begum T."/>
            <person name="Mejri S."/>
            <person name="Adams A."/>
            <person name="Chen W.-J."/>
            <person name="Guiguen Y."/>
        </authorList>
    </citation>
    <scope>NUCLEOTIDE SEQUENCE</scope>
    <source>
        <strain evidence="4">YG-15Mar2019-1</strain>
        <tissue evidence="4">Brain</tissue>
    </source>
</reference>
<dbReference type="Pfam" id="PF15961">
    <property type="entry name" value="DUF4764"/>
    <property type="match status" value="2"/>
</dbReference>
<feature type="region of interest" description="Disordered" evidence="2">
    <location>
        <begin position="515"/>
        <end position="640"/>
    </location>
</feature>